<comment type="caution">
    <text evidence="1">The sequence shown here is derived from an EMBL/GenBank/DDBJ whole genome shotgun (WGS) entry which is preliminary data.</text>
</comment>
<accession>A0A317ULB9</accession>
<evidence type="ECO:0000313" key="2">
    <source>
        <dbReference type="Proteomes" id="UP000246171"/>
    </source>
</evidence>
<dbReference type="VEuPathDB" id="FungiDB:BO83DRAFT_326996"/>
<feature type="non-terminal residue" evidence="1">
    <location>
        <position position="1"/>
    </location>
</feature>
<dbReference type="EMBL" id="MSFU01000051">
    <property type="protein sequence ID" value="PWY61968.1"/>
    <property type="molecule type" value="Genomic_DNA"/>
</dbReference>
<proteinExistence type="predicted"/>
<dbReference type="OrthoDB" id="4408124at2759"/>
<protein>
    <submittedName>
        <fullName evidence="1">Uncharacterized protein</fullName>
    </submittedName>
</protein>
<dbReference type="GeneID" id="37050027"/>
<reference evidence="1" key="1">
    <citation type="submission" date="2016-12" db="EMBL/GenBank/DDBJ databases">
        <title>The genomes of Aspergillus section Nigri reveals drivers in fungal speciation.</title>
        <authorList>
            <consortium name="DOE Joint Genome Institute"/>
            <person name="Vesth T.C."/>
            <person name="Nybo J."/>
            <person name="Theobald S."/>
            <person name="Brandl J."/>
            <person name="Frisvad J.C."/>
            <person name="Nielsen K.F."/>
            <person name="Lyhne E.K."/>
            <person name="Kogle M.E."/>
            <person name="Kuo A."/>
            <person name="Riley R."/>
            <person name="Clum A."/>
            <person name="Nolan M."/>
            <person name="Lipzen A."/>
            <person name="Salamov A."/>
            <person name="Henrissat B."/>
            <person name="Wiebenga A."/>
            <person name="De vries R.P."/>
            <person name="Grigoriev I.V."/>
            <person name="Mortensen U.H."/>
            <person name="Andersen M.R."/>
            <person name="Baker S.E."/>
        </authorList>
    </citation>
    <scope>NUCLEOTIDE SEQUENCE</scope>
    <source>
        <strain evidence="1">CBS 122712</strain>
    </source>
</reference>
<dbReference type="Proteomes" id="UP000246171">
    <property type="component" value="Unassembled WGS sequence"/>
</dbReference>
<evidence type="ECO:0000313" key="1">
    <source>
        <dbReference type="EMBL" id="PWY61968.1"/>
    </source>
</evidence>
<dbReference type="RefSeq" id="XP_025381986.1">
    <property type="nucleotide sequence ID" value="XM_025528065.1"/>
</dbReference>
<keyword evidence="2" id="KW-1185">Reference proteome</keyword>
<sequence length="151" mass="16581">FIEQKGWLEEGNSNASQALFDQAEKARSRVEFGRKANACREIGADIRMQYDRAVWDRQPKDANGDIVKKALLVEEGLVKETMAMPDGAVAGWITCDLPAARNSVNAAEKAAGRNPMKLKNFASSWQRKEKAHMLKNQAATEAKANITGCSA</sequence>
<name>A0A317ULB9_ASPEC</name>
<organism evidence="1 2">
    <name type="scientific">Aspergillus eucalypticola (strain CBS 122712 / IBT 29274)</name>
    <dbReference type="NCBI Taxonomy" id="1448314"/>
    <lineage>
        <taxon>Eukaryota</taxon>
        <taxon>Fungi</taxon>
        <taxon>Dikarya</taxon>
        <taxon>Ascomycota</taxon>
        <taxon>Pezizomycotina</taxon>
        <taxon>Eurotiomycetes</taxon>
        <taxon>Eurotiomycetidae</taxon>
        <taxon>Eurotiales</taxon>
        <taxon>Aspergillaceae</taxon>
        <taxon>Aspergillus</taxon>
        <taxon>Aspergillus subgen. Circumdati</taxon>
    </lineage>
</organism>
<gene>
    <name evidence="1" type="ORF">BO83DRAFT_326996</name>
</gene>
<dbReference type="AlphaFoldDB" id="A0A317ULB9"/>